<evidence type="ECO:0000313" key="2">
    <source>
        <dbReference type="Proteomes" id="UP001143674"/>
    </source>
</evidence>
<comment type="caution">
    <text evidence="1">The sequence shown here is derived from an EMBL/GenBank/DDBJ whole genome shotgun (WGS) entry which is preliminary data.</text>
</comment>
<dbReference type="EMBL" id="JAIVEX010000006">
    <property type="protein sequence ID" value="MDB0522702.1"/>
    <property type="molecule type" value="Genomic_DNA"/>
</dbReference>
<protein>
    <submittedName>
        <fullName evidence="1">Uncharacterized protein</fullName>
    </submittedName>
</protein>
<sequence length="249" mass="28059">MLDGLQTWSDESSMPWSEQQQRRNALLSYLREPPGSLVLDGEDPPDLYLKLHDGTCVAVEVTRLTQPTVNADGSCGNRTSHDYFGLQLIEELNVEFGPKIPDTVSLVVVLHLPASNGRSFKRDVRAFIEGVLRDPVPGTDVERLIEGAKVSVTVIHESHVSKKIRGLIANRNSSADILRNARHTLEDRIRVKNSICCRLPTGRQVWLALLNDYWLADADTYRMAMSQVRFPHSFERIFIVSDQARVVEL</sequence>
<name>A0AAE3T4P8_RALSL</name>
<dbReference type="Proteomes" id="UP001143674">
    <property type="component" value="Unassembled WGS sequence"/>
</dbReference>
<proteinExistence type="predicted"/>
<organism evidence="1 2">
    <name type="scientific">Ralstonia solanacearum</name>
    <name type="common">Pseudomonas solanacearum</name>
    <dbReference type="NCBI Taxonomy" id="305"/>
    <lineage>
        <taxon>Bacteria</taxon>
        <taxon>Pseudomonadati</taxon>
        <taxon>Pseudomonadota</taxon>
        <taxon>Betaproteobacteria</taxon>
        <taxon>Burkholderiales</taxon>
        <taxon>Burkholderiaceae</taxon>
        <taxon>Ralstonia</taxon>
        <taxon>Ralstonia solanacearum species complex</taxon>
    </lineage>
</organism>
<dbReference type="RefSeq" id="WP_155520935.1">
    <property type="nucleotide sequence ID" value="NZ_CDQJ01000001.1"/>
</dbReference>
<evidence type="ECO:0000313" key="1">
    <source>
        <dbReference type="EMBL" id="MDB0522702.1"/>
    </source>
</evidence>
<reference evidence="1" key="1">
    <citation type="submission" date="2021-09" db="EMBL/GenBank/DDBJ databases">
        <title>Genomic analysis of Ralstonia spp.</title>
        <authorList>
            <person name="Aburjaile F."/>
            <person name="Ariute J.C."/>
            <person name="Pais A.K.L."/>
            <person name="Albuquerque G.M.R."/>
            <person name="Silva A.M.F."/>
            <person name="Brenig B."/>
            <person name="Azevedo V."/>
            <person name="Matiuzzi M."/>
            <person name="Ramos R."/>
            <person name="Goes-Neto A."/>
            <person name="Soares S."/>
            <person name="Iseppon A.M.B."/>
            <person name="Souza E."/>
            <person name="Gama M."/>
        </authorList>
    </citation>
    <scope>NUCLEOTIDE SEQUENCE</scope>
    <source>
        <strain evidence="1">B4</strain>
    </source>
</reference>
<dbReference type="AlphaFoldDB" id="A0AAE3T4P8"/>
<gene>
    <name evidence="1" type="ORF">LBW55_13945</name>
</gene>
<accession>A0AAE3T4P8</accession>